<keyword evidence="5 12" id="KW-0479">Metal-binding</keyword>
<feature type="domain" description="Cytochrome c" evidence="14">
    <location>
        <begin position="206"/>
        <end position="323"/>
    </location>
</feature>
<dbReference type="PATRIC" id="fig|1603606.3.peg.2743"/>
<dbReference type="InterPro" id="IPR004852">
    <property type="entry name" value="Di-haem_cyt_c_peroxidsae"/>
</dbReference>
<name>A0A0M4DJ07_9BACT</name>
<feature type="binding site" description="covalent" evidence="11">
    <location>
        <position position="220"/>
    </location>
    <ligand>
        <name>heme c</name>
        <dbReference type="ChEBI" id="CHEBI:61717"/>
        <label>2</label>
    </ligand>
</feature>
<sequence length="347" mass="37450">MFRKFLTMFSLMLLITSVAGADDDGLMKRAQGMFKPIPLTPPAIEGEPATPEKVRLGHMLYFEPRLSKSQLISCQTCHNVGLGGADLQQVATGHGWQRGPRNSPTTFNAVFNVAQFWDGRAKDLAEQAKGPVQASVEMNNNPEQVIVTLKSLPAYVDAFKKAFPAEKDAVTFDNVARAIEVFEATLITPNAPFDRFLKGDAGALNAGEKEGLAAFMNKGCAGCHNGMNVGGLGYFPFGVVEKPEADVLPPGDLGRYKVTNTAADKYVFRSPSLRNVAITQPYFHSGTVWPLRDAVSIMGSAQLGMVLSEDEVGSITAFLQTLTGEQPQIVHPVLPPSTSRTPKPVLN</sequence>
<accession>A0A0M4DJ07</accession>
<dbReference type="KEGG" id="des:DSOUD_2534"/>
<keyword evidence="9" id="KW-0560">Oxidoreductase</keyword>
<feature type="binding site" description="covalent" evidence="11">
    <location>
        <position position="77"/>
    </location>
    <ligand>
        <name>heme c</name>
        <dbReference type="ChEBI" id="CHEBI:61717"/>
        <label>1</label>
    </ligand>
</feature>
<feature type="binding site" description="axial binding residue" evidence="12">
    <location>
        <position position="78"/>
    </location>
    <ligand>
        <name>heme c</name>
        <dbReference type="ChEBI" id="CHEBI:61717"/>
        <label>1</label>
    </ligand>
    <ligandPart>
        <name>Fe</name>
        <dbReference type="ChEBI" id="CHEBI:18248"/>
    </ligandPart>
</feature>
<dbReference type="PROSITE" id="PS51007">
    <property type="entry name" value="CYTC"/>
    <property type="match status" value="1"/>
</dbReference>
<evidence type="ECO:0000256" key="13">
    <source>
        <dbReference type="SAM" id="SignalP"/>
    </source>
</evidence>
<dbReference type="GO" id="GO:0009055">
    <property type="term" value="F:electron transfer activity"/>
    <property type="evidence" value="ECO:0007669"/>
    <property type="project" value="InterPro"/>
</dbReference>
<dbReference type="AlphaFoldDB" id="A0A0M4DJ07"/>
<dbReference type="GO" id="GO:0004130">
    <property type="term" value="F:cytochrome-c peroxidase activity"/>
    <property type="evidence" value="ECO:0007669"/>
    <property type="project" value="TreeGrafter"/>
</dbReference>
<dbReference type="GO" id="GO:0020037">
    <property type="term" value="F:heme binding"/>
    <property type="evidence" value="ECO:0007669"/>
    <property type="project" value="InterPro"/>
</dbReference>
<keyword evidence="4 11" id="KW-0349">Heme</keyword>
<dbReference type="PIRSF" id="PIRSF000294">
    <property type="entry name" value="Cytochrome-c_peroxidase"/>
    <property type="match status" value="1"/>
</dbReference>
<evidence type="ECO:0000256" key="12">
    <source>
        <dbReference type="PIRSR" id="PIRSR000294-2"/>
    </source>
</evidence>
<feature type="binding site" description="axial binding residue" evidence="12">
    <location>
        <position position="94"/>
    </location>
    <ligand>
        <name>heme c</name>
        <dbReference type="ChEBI" id="CHEBI:61717"/>
        <label>1</label>
    </ligand>
    <ligandPart>
        <name>Fe</name>
        <dbReference type="ChEBI" id="CHEBI:18248"/>
    </ligandPart>
</feature>
<gene>
    <name evidence="15" type="primary">macA</name>
    <name evidence="15" type="ORF">DSOUD_2534</name>
</gene>
<evidence type="ECO:0000256" key="9">
    <source>
        <dbReference type="ARBA" id="ARBA00023002"/>
    </source>
</evidence>
<dbReference type="RefSeq" id="WP_053551310.1">
    <property type="nucleotide sequence ID" value="NZ_CP010802.1"/>
</dbReference>
<keyword evidence="8" id="KW-0249">Electron transport</keyword>
<evidence type="ECO:0000256" key="5">
    <source>
        <dbReference type="ARBA" id="ARBA00022723"/>
    </source>
</evidence>
<dbReference type="GO" id="GO:0046872">
    <property type="term" value="F:metal ion binding"/>
    <property type="evidence" value="ECO:0007669"/>
    <property type="project" value="UniProtKB-KW"/>
</dbReference>
<keyword evidence="16" id="KW-1185">Reference proteome</keyword>
<keyword evidence="10 12" id="KW-0408">Iron</keyword>
<dbReference type="InterPro" id="IPR026259">
    <property type="entry name" value="MauG/Cytc_peroxidase"/>
</dbReference>
<keyword evidence="7" id="KW-0574">Periplasm</keyword>
<feature type="chain" id="PRO_5005792472" evidence="13">
    <location>
        <begin position="22"/>
        <end position="347"/>
    </location>
</feature>
<dbReference type="InterPro" id="IPR036909">
    <property type="entry name" value="Cyt_c-like_dom_sf"/>
</dbReference>
<comment type="subcellular location">
    <subcellularLocation>
        <location evidence="1">Periplasm</location>
    </subcellularLocation>
</comment>
<feature type="binding site" description="axial binding residue" evidence="12">
    <location>
        <position position="224"/>
    </location>
    <ligand>
        <name>heme c</name>
        <dbReference type="ChEBI" id="CHEBI:61717"/>
        <label>2</label>
    </ligand>
    <ligandPart>
        <name>Fe</name>
        <dbReference type="ChEBI" id="CHEBI:18248"/>
    </ligandPart>
</feature>
<dbReference type="STRING" id="1603606.DSOUD_2534"/>
<dbReference type="InterPro" id="IPR051395">
    <property type="entry name" value="Cytochrome_c_Peroxidase/MauG"/>
</dbReference>
<keyword evidence="6 13" id="KW-0732">Signal</keyword>
<evidence type="ECO:0000256" key="2">
    <source>
        <dbReference type="ARBA" id="ARBA00022448"/>
    </source>
</evidence>
<evidence type="ECO:0000256" key="10">
    <source>
        <dbReference type="ARBA" id="ARBA00023004"/>
    </source>
</evidence>
<comment type="cofactor">
    <cofactor evidence="11">
        <name>heme</name>
        <dbReference type="ChEBI" id="CHEBI:30413"/>
    </cofactor>
    <text evidence="11">Binds 2 heme groups.</text>
</comment>
<dbReference type="Proteomes" id="UP000057158">
    <property type="component" value="Chromosome"/>
</dbReference>
<evidence type="ECO:0000256" key="3">
    <source>
        <dbReference type="ARBA" id="ARBA00022559"/>
    </source>
</evidence>
<evidence type="ECO:0000256" key="6">
    <source>
        <dbReference type="ARBA" id="ARBA00022729"/>
    </source>
</evidence>
<protein>
    <submittedName>
        <fullName evidence="15">Cytochrome c peroxidase</fullName>
    </submittedName>
</protein>
<evidence type="ECO:0000259" key="14">
    <source>
        <dbReference type="PROSITE" id="PS51007"/>
    </source>
</evidence>
<keyword evidence="2" id="KW-0813">Transport</keyword>
<evidence type="ECO:0000256" key="4">
    <source>
        <dbReference type="ARBA" id="ARBA00022617"/>
    </source>
</evidence>
<evidence type="ECO:0000256" key="11">
    <source>
        <dbReference type="PIRSR" id="PIRSR000294-1"/>
    </source>
</evidence>
<dbReference type="OrthoDB" id="9805202at2"/>
<dbReference type="SUPFAM" id="SSF46626">
    <property type="entry name" value="Cytochrome c"/>
    <property type="match status" value="2"/>
</dbReference>
<dbReference type="FunFam" id="1.10.760.10:FF:000004">
    <property type="entry name" value="Cytochrome c peroxidase"/>
    <property type="match status" value="1"/>
</dbReference>
<reference evidence="15 16" key="1">
    <citation type="submission" date="2015-07" db="EMBL/GenBank/DDBJ databases">
        <title>Isolation and Genomic Characterization of a Novel Halophilic Metal-Reducing Deltaproteobacterium from the Deep Subsurface.</title>
        <authorList>
            <person name="Badalamenti J.P."/>
            <person name="Summers Z.M."/>
            <person name="Gralnick J.A."/>
            <person name="Bond D.R."/>
        </authorList>
    </citation>
    <scope>NUCLEOTIDE SEQUENCE [LARGE SCALE GENOMIC DNA]</scope>
    <source>
        <strain evidence="15 16">WTL</strain>
    </source>
</reference>
<evidence type="ECO:0000256" key="1">
    <source>
        <dbReference type="ARBA" id="ARBA00004418"/>
    </source>
</evidence>
<keyword evidence="3 15" id="KW-0575">Peroxidase</keyword>
<evidence type="ECO:0000313" key="15">
    <source>
        <dbReference type="EMBL" id="ALC17287.1"/>
    </source>
</evidence>
<feature type="binding site" description="covalent" evidence="11">
    <location>
        <position position="223"/>
    </location>
    <ligand>
        <name>heme c</name>
        <dbReference type="ChEBI" id="CHEBI:61717"/>
        <label>2</label>
    </ligand>
</feature>
<proteinExistence type="predicted"/>
<dbReference type="PANTHER" id="PTHR30600">
    <property type="entry name" value="CYTOCHROME C PEROXIDASE-RELATED"/>
    <property type="match status" value="1"/>
</dbReference>
<dbReference type="GO" id="GO:0042597">
    <property type="term" value="C:periplasmic space"/>
    <property type="evidence" value="ECO:0007669"/>
    <property type="project" value="UniProtKB-SubCell"/>
</dbReference>
<organism evidence="15 16">
    <name type="scientific">Desulfuromonas soudanensis</name>
    <dbReference type="NCBI Taxonomy" id="1603606"/>
    <lineage>
        <taxon>Bacteria</taxon>
        <taxon>Pseudomonadati</taxon>
        <taxon>Thermodesulfobacteriota</taxon>
        <taxon>Desulfuromonadia</taxon>
        <taxon>Desulfuromonadales</taxon>
        <taxon>Desulfuromonadaceae</taxon>
        <taxon>Desulfuromonas</taxon>
    </lineage>
</organism>
<evidence type="ECO:0000313" key="16">
    <source>
        <dbReference type="Proteomes" id="UP000057158"/>
    </source>
</evidence>
<dbReference type="Gene3D" id="1.10.760.10">
    <property type="entry name" value="Cytochrome c-like domain"/>
    <property type="match status" value="2"/>
</dbReference>
<dbReference type="Pfam" id="PF03150">
    <property type="entry name" value="CCP_MauG"/>
    <property type="match status" value="1"/>
</dbReference>
<evidence type="ECO:0000256" key="7">
    <source>
        <dbReference type="ARBA" id="ARBA00022764"/>
    </source>
</evidence>
<evidence type="ECO:0000256" key="8">
    <source>
        <dbReference type="ARBA" id="ARBA00022982"/>
    </source>
</evidence>
<dbReference type="PANTHER" id="PTHR30600:SF7">
    <property type="entry name" value="CYTOCHROME C PEROXIDASE-RELATED"/>
    <property type="match status" value="1"/>
</dbReference>
<feature type="binding site" description="covalent" evidence="11">
    <location>
        <position position="74"/>
    </location>
    <ligand>
        <name>heme c</name>
        <dbReference type="ChEBI" id="CHEBI:61717"/>
        <label>1</label>
    </ligand>
</feature>
<dbReference type="InterPro" id="IPR009056">
    <property type="entry name" value="Cyt_c-like_dom"/>
</dbReference>
<feature type="signal peptide" evidence="13">
    <location>
        <begin position="1"/>
        <end position="21"/>
    </location>
</feature>
<dbReference type="EMBL" id="CP010802">
    <property type="protein sequence ID" value="ALC17287.1"/>
    <property type="molecule type" value="Genomic_DNA"/>
</dbReference>
<comment type="PTM">
    <text evidence="11">Binds 2 heme groups per subunit.</text>
</comment>
<feature type="binding site" description="axial binding residue" evidence="12">
    <location>
        <position position="298"/>
    </location>
    <ligand>
        <name>heme c</name>
        <dbReference type="ChEBI" id="CHEBI:61717"/>
        <label>2</label>
    </ligand>
    <ligandPart>
        <name>Fe</name>
        <dbReference type="ChEBI" id="CHEBI:18248"/>
    </ligandPart>
</feature>